<dbReference type="Proteomes" id="UP001164746">
    <property type="component" value="Chromosome 6"/>
</dbReference>
<gene>
    <name evidence="1" type="ORF">MAR_018518</name>
</gene>
<organism evidence="1 2">
    <name type="scientific">Mya arenaria</name>
    <name type="common">Soft-shell clam</name>
    <dbReference type="NCBI Taxonomy" id="6604"/>
    <lineage>
        <taxon>Eukaryota</taxon>
        <taxon>Metazoa</taxon>
        <taxon>Spiralia</taxon>
        <taxon>Lophotrochozoa</taxon>
        <taxon>Mollusca</taxon>
        <taxon>Bivalvia</taxon>
        <taxon>Autobranchia</taxon>
        <taxon>Heteroconchia</taxon>
        <taxon>Euheterodonta</taxon>
        <taxon>Imparidentia</taxon>
        <taxon>Neoheterodontei</taxon>
        <taxon>Myida</taxon>
        <taxon>Myoidea</taxon>
        <taxon>Myidae</taxon>
        <taxon>Mya</taxon>
    </lineage>
</organism>
<accession>A0ABY7EHG5</accession>
<dbReference type="EMBL" id="CP111017">
    <property type="protein sequence ID" value="WAR08560.1"/>
    <property type="molecule type" value="Genomic_DNA"/>
</dbReference>
<evidence type="ECO:0000313" key="1">
    <source>
        <dbReference type="EMBL" id="WAR08560.1"/>
    </source>
</evidence>
<keyword evidence="2" id="KW-1185">Reference proteome</keyword>
<sequence>MTFENPSRLKKSTPFVVHNAMKKKASAGQTVNDEWTDTRTSPMAKIPQEEILISNAVHERLFL</sequence>
<proteinExistence type="predicted"/>
<evidence type="ECO:0000313" key="2">
    <source>
        <dbReference type="Proteomes" id="UP001164746"/>
    </source>
</evidence>
<protein>
    <submittedName>
        <fullName evidence="1">Uncharacterized protein</fullName>
    </submittedName>
</protein>
<name>A0ABY7EHG5_MYAAR</name>
<reference evidence="1" key="1">
    <citation type="submission" date="2022-11" db="EMBL/GenBank/DDBJ databases">
        <title>Centuries of genome instability and evolution in soft-shell clam transmissible cancer (bioRxiv).</title>
        <authorList>
            <person name="Hart S.F.M."/>
            <person name="Yonemitsu M.A."/>
            <person name="Giersch R.M."/>
            <person name="Beal B.F."/>
            <person name="Arriagada G."/>
            <person name="Davis B.W."/>
            <person name="Ostrander E.A."/>
            <person name="Goff S.P."/>
            <person name="Metzger M.J."/>
        </authorList>
    </citation>
    <scope>NUCLEOTIDE SEQUENCE</scope>
    <source>
        <strain evidence="1">MELC-2E11</strain>
        <tissue evidence="1">Siphon/mantle</tissue>
    </source>
</reference>